<evidence type="ECO:0000313" key="2">
    <source>
        <dbReference type="Proteomes" id="UP000289738"/>
    </source>
</evidence>
<organism evidence="1 2">
    <name type="scientific">Arachis hypogaea</name>
    <name type="common">Peanut</name>
    <dbReference type="NCBI Taxonomy" id="3818"/>
    <lineage>
        <taxon>Eukaryota</taxon>
        <taxon>Viridiplantae</taxon>
        <taxon>Streptophyta</taxon>
        <taxon>Embryophyta</taxon>
        <taxon>Tracheophyta</taxon>
        <taxon>Spermatophyta</taxon>
        <taxon>Magnoliopsida</taxon>
        <taxon>eudicotyledons</taxon>
        <taxon>Gunneridae</taxon>
        <taxon>Pentapetalae</taxon>
        <taxon>rosids</taxon>
        <taxon>fabids</taxon>
        <taxon>Fabales</taxon>
        <taxon>Fabaceae</taxon>
        <taxon>Papilionoideae</taxon>
        <taxon>50 kb inversion clade</taxon>
        <taxon>dalbergioids sensu lato</taxon>
        <taxon>Dalbergieae</taxon>
        <taxon>Pterocarpus clade</taxon>
        <taxon>Arachis</taxon>
    </lineage>
</organism>
<dbReference type="Proteomes" id="UP000289738">
    <property type="component" value="Chromosome B03"/>
</dbReference>
<dbReference type="AlphaFoldDB" id="A0A444ZY09"/>
<protein>
    <recommendedName>
        <fullName evidence="3">Transposase MuDR plant domain-containing protein</fullName>
    </recommendedName>
</protein>
<proteinExistence type="predicted"/>
<gene>
    <name evidence="1" type="ORF">Ahy_B03g063570</name>
</gene>
<accession>A0A444ZY09</accession>
<sequence length="165" mass="19324">MHAPEYPKYLNAVKSPIMTDDEFVVGIEFSSRKTIIVAAKDYTIRRGVDYQVYESESQIFYAKYTQYGTSFDWLIRVSMIKMKYCWEIRRYNGSLTCTRSNISQDHSKMDSITIAEAIKPLVEVDPSIKFNKFTYTINYRNVWLTKQKSIEKIFGGWEGSYEALP</sequence>
<evidence type="ECO:0008006" key="3">
    <source>
        <dbReference type="Google" id="ProtNLM"/>
    </source>
</evidence>
<name>A0A444ZY09_ARAHY</name>
<evidence type="ECO:0000313" key="1">
    <source>
        <dbReference type="EMBL" id="RYR18944.1"/>
    </source>
</evidence>
<dbReference type="EMBL" id="SDMP01000013">
    <property type="protein sequence ID" value="RYR18944.1"/>
    <property type="molecule type" value="Genomic_DNA"/>
</dbReference>
<reference evidence="1 2" key="1">
    <citation type="submission" date="2019-01" db="EMBL/GenBank/DDBJ databases">
        <title>Sequencing of cultivated peanut Arachis hypogaea provides insights into genome evolution and oil improvement.</title>
        <authorList>
            <person name="Chen X."/>
        </authorList>
    </citation>
    <scope>NUCLEOTIDE SEQUENCE [LARGE SCALE GENOMIC DNA]</scope>
    <source>
        <strain evidence="2">cv. Fuhuasheng</strain>
        <tissue evidence="1">Leaves</tissue>
    </source>
</reference>
<comment type="caution">
    <text evidence="1">The sequence shown here is derived from an EMBL/GenBank/DDBJ whole genome shotgun (WGS) entry which is preliminary data.</text>
</comment>
<keyword evidence="2" id="KW-1185">Reference proteome</keyword>